<gene>
    <name evidence="1" type="ORF">FBZ89_114129</name>
</gene>
<dbReference type="RefSeq" id="WP_145751731.1">
    <property type="nucleotide sequence ID" value="NZ_VITN01000014.1"/>
</dbReference>
<dbReference type="EMBL" id="VITN01000014">
    <property type="protein sequence ID" value="TWB15535.1"/>
    <property type="molecule type" value="Genomic_DNA"/>
</dbReference>
<reference evidence="1 2" key="1">
    <citation type="submission" date="2019-06" db="EMBL/GenBank/DDBJ databases">
        <title>Genomic Encyclopedia of Type Strains, Phase IV (KMG-V): Genome sequencing to study the core and pangenomes of soil and plant-associated prokaryotes.</title>
        <authorList>
            <person name="Whitman W."/>
        </authorList>
    </citation>
    <scope>NUCLEOTIDE SEQUENCE [LARGE SCALE GENOMIC DNA]</scope>
    <source>
        <strain evidence="1 2">BR 11880</strain>
    </source>
</reference>
<dbReference type="AlphaFoldDB" id="A0A560F202"/>
<organism evidence="1 2">
    <name type="scientific">Nitrospirillum amazonense</name>
    <dbReference type="NCBI Taxonomy" id="28077"/>
    <lineage>
        <taxon>Bacteria</taxon>
        <taxon>Pseudomonadati</taxon>
        <taxon>Pseudomonadota</taxon>
        <taxon>Alphaproteobacteria</taxon>
        <taxon>Rhodospirillales</taxon>
        <taxon>Azospirillaceae</taxon>
        <taxon>Nitrospirillum</taxon>
    </lineage>
</organism>
<evidence type="ECO:0000313" key="2">
    <source>
        <dbReference type="Proteomes" id="UP000319859"/>
    </source>
</evidence>
<proteinExistence type="predicted"/>
<evidence type="ECO:0000313" key="1">
    <source>
        <dbReference type="EMBL" id="TWB15535.1"/>
    </source>
</evidence>
<accession>A0A560F202</accession>
<sequence length="136" mass="14477">MSGSGFLKNILEQQAPAPAAEELPDDPAVYRAFKTVNHTQLGFAAILAGGKVKSFLYHSVANIELETRAGAEFLTFTDSGKAVTIQGSGLMAILRAMLRGSLMEICVLDGRPAKPGEPVIRQMAITDTTAGDRLSR</sequence>
<comment type="caution">
    <text evidence="1">The sequence shown here is derived from an EMBL/GenBank/DDBJ whole genome shotgun (WGS) entry which is preliminary data.</text>
</comment>
<dbReference type="Proteomes" id="UP000319859">
    <property type="component" value="Unassembled WGS sequence"/>
</dbReference>
<name>A0A560F202_9PROT</name>
<protein>
    <submittedName>
        <fullName evidence="1">Uncharacterized protein</fullName>
    </submittedName>
</protein>
<dbReference type="OrthoDB" id="9919236at2"/>